<dbReference type="PANTHER" id="PTHR23077">
    <property type="entry name" value="AAA-FAMILY ATPASE"/>
    <property type="match status" value="1"/>
</dbReference>
<comment type="caution">
    <text evidence="6">The sequence shown here is derived from an EMBL/GenBank/DDBJ whole genome shotgun (WGS) entry which is preliminary data.</text>
</comment>
<keyword evidence="1 3" id="KW-0547">Nucleotide-binding</keyword>
<keyword evidence="7" id="KW-1185">Reference proteome</keyword>
<feature type="domain" description="AAA+ ATPase" evidence="5">
    <location>
        <begin position="364"/>
        <end position="518"/>
    </location>
</feature>
<dbReference type="InterPro" id="IPR003959">
    <property type="entry name" value="ATPase_AAA_core"/>
</dbReference>
<accession>K0R925</accession>
<dbReference type="GO" id="GO:0005737">
    <property type="term" value="C:cytoplasm"/>
    <property type="evidence" value="ECO:0007669"/>
    <property type="project" value="TreeGrafter"/>
</dbReference>
<dbReference type="InterPro" id="IPR003960">
    <property type="entry name" value="ATPase_AAA_CS"/>
</dbReference>
<sequence length="611" mass="66589">MSAMLSNVSWVGTRNDSKRRREKREKELESAVAELDSYWSAMIDAKDEVRIDNEALPLLLREGALLVSNSTPNSGKTTMVESIANERLSCDTVHIVSASSLFAKYGTQSDSALEIMMHDTVLASAIRARSNKDCQSAKVCIILDHFESFLPLSRVGGDPYLPVLNSMASYLSKLSSSLRRGVEFPYPSCPLYNINLPREARSIPVVLPVRVCLVGVMTCNDGSALFGSAVDVLGGGRFKVPLPTDSVRLRCLEYAFDLADISLSADAKKSLHELSSMATWVCGGGFKVVASELKSRVGDRLANEQDLKDVLRIDKVLVRQSPSAFDPAKFSTVGGNALAKKALDDALALDPKKRRLLARLGLRPPSGVLLYGPPGNGKTLLAKAVASQLRASRGSSGSSFVALKASDIVRPEIGNSEKLIVTAFEQARVNAPSVIFIDEFQALFGERDSGGFILGQLASTLLQCLDDVSRWAEISPALQDDVDGRIVVLGATNAPWMIDKAFLRPRRFDRVVHVSLPTVNDIEEILRVHVRRMKLAKSTSIDEICRKMKTYCLGFSGADIAALCRASAVRCLSSGTPHEGVTEHHFVSAYMHDIVRSSNDTLVKRLANWHP</sequence>
<evidence type="ECO:0000256" key="4">
    <source>
        <dbReference type="SAM" id="MobiDB-lite"/>
    </source>
</evidence>
<dbReference type="GO" id="GO:0016887">
    <property type="term" value="F:ATP hydrolysis activity"/>
    <property type="evidence" value="ECO:0007669"/>
    <property type="project" value="InterPro"/>
</dbReference>
<dbReference type="OrthoDB" id="10254455at2759"/>
<dbReference type="SMART" id="SM00382">
    <property type="entry name" value="AAA"/>
    <property type="match status" value="2"/>
</dbReference>
<evidence type="ECO:0000256" key="3">
    <source>
        <dbReference type="RuleBase" id="RU003651"/>
    </source>
</evidence>
<proteinExistence type="inferred from homology"/>
<reference evidence="6 7" key="1">
    <citation type="journal article" date="2012" name="Genome Biol.">
        <title>Genome and low-iron response of an oceanic diatom adapted to chronic iron limitation.</title>
        <authorList>
            <person name="Lommer M."/>
            <person name="Specht M."/>
            <person name="Roy A.S."/>
            <person name="Kraemer L."/>
            <person name="Andreson R."/>
            <person name="Gutowska M.A."/>
            <person name="Wolf J."/>
            <person name="Bergner S.V."/>
            <person name="Schilhabel M.B."/>
            <person name="Klostermeier U.C."/>
            <person name="Beiko R.G."/>
            <person name="Rosenstiel P."/>
            <person name="Hippler M."/>
            <person name="Laroche J."/>
        </authorList>
    </citation>
    <scope>NUCLEOTIDE SEQUENCE [LARGE SCALE GENOMIC DNA]</scope>
    <source>
        <strain evidence="6 7">CCMP1005</strain>
    </source>
</reference>
<organism evidence="6 7">
    <name type="scientific">Thalassiosira oceanica</name>
    <name type="common">Marine diatom</name>
    <dbReference type="NCBI Taxonomy" id="159749"/>
    <lineage>
        <taxon>Eukaryota</taxon>
        <taxon>Sar</taxon>
        <taxon>Stramenopiles</taxon>
        <taxon>Ochrophyta</taxon>
        <taxon>Bacillariophyta</taxon>
        <taxon>Coscinodiscophyceae</taxon>
        <taxon>Thalassiosirophycidae</taxon>
        <taxon>Thalassiosirales</taxon>
        <taxon>Thalassiosiraceae</taxon>
        <taxon>Thalassiosira</taxon>
    </lineage>
</organism>
<dbReference type="Proteomes" id="UP000266841">
    <property type="component" value="Unassembled WGS sequence"/>
</dbReference>
<dbReference type="AlphaFoldDB" id="K0R925"/>
<dbReference type="EMBL" id="AGNL01044221">
    <property type="protein sequence ID" value="EJK50063.1"/>
    <property type="molecule type" value="Genomic_DNA"/>
</dbReference>
<dbReference type="Gene3D" id="3.40.50.300">
    <property type="entry name" value="P-loop containing nucleotide triphosphate hydrolases"/>
    <property type="match status" value="2"/>
</dbReference>
<keyword evidence="2 3" id="KW-0067">ATP-binding</keyword>
<dbReference type="InterPro" id="IPR003593">
    <property type="entry name" value="AAA+_ATPase"/>
</dbReference>
<protein>
    <recommendedName>
        <fullName evidence="5">AAA+ ATPase domain-containing protein</fullName>
    </recommendedName>
</protein>
<evidence type="ECO:0000259" key="5">
    <source>
        <dbReference type="SMART" id="SM00382"/>
    </source>
</evidence>
<dbReference type="InterPro" id="IPR050168">
    <property type="entry name" value="AAA_ATPase_domain"/>
</dbReference>
<name>K0R925_THAOC</name>
<comment type="similarity">
    <text evidence="3">Belongs to the AAA ATPase family.</text>
</comment>
<evidence type="ECO:0000256" key="2">
    <source>
        <dbReference type="ARBA" id="ARBA00022840"/>
    </source>
</evidence>
<feature type="compositionally biased region" description="Polar residues" evidence="4">
    <location>
        <begin position="1"/>
        <end position="14"/>
    </location>
</feature>
<evidence type="ECO:0000313" key="6">
    <source>
        <dbReference type="EMBL" id="EJK50063.1"/>
    </source>
</evidence>
<dbReference type="eggNOG" id="KOG0733">
    <property type="taxonomic scope" value="Eukaryota"/>
</dbReference>
<evidence type="ECO:0000256" key="1">
    <source>
        <dbReference type="ARBA" id="ARBA00022741"/>
    </source>
</evidence>
<dbReference type="InterPro" id="IPR027417">
    <property type="entry name" value="P-loop_NTPase"/>
</dbReference>
<dbReference type="PROSITE" id="PS00674">
    <property type="entry name" value="AAA"/>
    <property type="match status" value="1"/>
</dbReference>
<dbReference type="PANTHER" id="PTHR23077:SF27">
    <property type="entry name" value="ATPASE FAMILY GENE 2 PROTEIN HOMOLOG A"/>
    <property type="match status" value="1"/>
</dbReference>
<feature type="region of interest" description="Disordered" evidence="4">
    <location>
        <begin position="1"/>
        <end position="25"/>
    </location>
</feature>
<gene>
    <name evidence="6" type="ORF">THAOC_31002</name>
</gene>
<dbReference type="Gene3D" id="1.10.8.60">
    <property type="match status" value="1"/>
</dbReference>
<dbReference type="SUPFAM" id="SSF52540">
    <property type="entry name" value="P-loop containing nucleoside triphosphate hydrolases"/>
    <property type="match status" value="2"/>
</dbReference>
<dbReference type="GO" id="GO:0005524">
    <property type="term" value="F:ATP binding"/>
    <property type="evidence" value="ECO:0007669"/>
    <property type="project" value="UniProtKB-KW"/>
</dbReference>
<dbReference type="Pfam" id="PF00004">
    <property type="entry name" value="AAA"/>
    <property type="match status" value="1"/>
</dbReference>
<feature type="domain" description="AAA+ ATPase" evidence="5">
    <location>
        <begin position="60"/>
        <end position="246"/>
    </location>
</feature>
<dbReference type="OMA" id="LEANICL"/>
<evidence type="ECO:0000313" key="7">
    <source>
        <dbReference type="Proteomes" id="UP000266841"/>
    </source>
</evidence>